<reference evidence="1" key="1">
    <citation type="submission" date="2019-08" db="EMBL/GenBank/DDBJ databases">
        <authorList>
            <person name="Kucharzyk K."/>
            <person name="Murdoch R.W."/>
            <person name="Higgins S."/>
            <person name="Loffler F."/>
        </authorList>
    </citation>
    <scope>NUCLEOTIDE SEQUENCE</scope>
</reference>
<dbReference type="EMBL" id="VSSQ01049557">
    <property type="protein sequence ID" value="MPN03632.1"/>
    <property type="molecule type" value="Genomic_DNA"/>
</dbReference>
<evidence type="ECO:0000313" key="1">
    <source>
        <dbReference type="EMBL" id="MPN03632.1"/>
    </source>
</evidence>
<organism evidence="1">
    <name type="scientific">bioreactor metagenome</name>
    <dbReference type="NCBI Taxonomy" id="1076179"/>
    <lineage>
        <taxon>unclassified sequences</taxon>
        <taxon>metagenomes</taxon>
        <taxon>ecological metagenomes</taxon>
    </lineage>
</organism>
<gene>
    <name evidence="1" type="ORF">SDC9_150863</name>
</gene>
<comment type="caution">
    <text evidence="1">The sequence shown here is derived from an EMBL/GenBank/DDBJ whole genome shotgun (WGS) entry which is preliminary data.</text>
</comment>
<protein>
    <submittedName>
        <fullName evidence="1">Uncharacterized protein</fullName>
    </submittedName>
</protein>
<accession>A0A645EQU4</accession>
<name>A0A645EQU4_9ZZZZ</name>
<sequence>MQKNWQLLEFPGTLCHHKRQQSPAVSGKAAVIYERFFQRIVTSRCDIFFYIFIGIHQIDEFAQEESDLAKRGLPFVGLPCKDLRHNIAEQSGHQVDILLIFLLQRRKALQI</sequence>
<proteinExistence type="predicted"/>
<dbReference type="AlphaFoldDB" id="A0A645EQU4"/>